<protein>
    <submittedName>
        <fullName evidence="1">Uncharacterized protein</fullName>
    </submittedName>
</protein>
<evidence type="ECO:0000313" key="2">
    <source>
        <dbReference type="Proteomes" id="UP000603453"/>
    </source>
</evidence>
<dbReference type="EMBL" id="JAEPRD010000016">
    <property type="protein sequence ID" value="KAG2209171.1"/>
    <property type="molecule type" value="Genomic_DNA"/>
</dbReference>
<dbReference type="AlphaFoldDB" id="A0A8H7RDH4"/>
<dbReference type="Proteomes" id="UP000603453">
    <property type="component" value="Unassembled WGS sequence"/>
</dbReference>
<evidence type="ECO:0000313" key="1">
    <source>
        <dbReference type="EMBL" id="KAG2209171.1"/>
    </source>
</evidence>
<reference evidence="1" key="1">
    <citation type="submission" date="2020-12" db="EMBL/GenBank/DDBJ databases">
        <title>Metabolic potential, ecology and presence of endohyphal bacteria is reflected in genomic diversity of Mucoromycotina.</title>
        <authorList>
            <person name="Muszewska A."/>
            <person name="Okrasinska A."/>
            <person name="Steczkiewicz K."/>
            <person name="Drgas O."/>
            <person name="Orlowska M."/>
            <person name="Perlinska-Lenart U."/>
            <person name="Aleksandrzak-Piekarczyk T."/>
            <person name="Szatraj K."/>
            <person name="Zielenkiewicz U."/>
            <person name="Pilsyk S."/>
            <person name="Malc E."/>
            <person name="Mieczkowski P."/>
            <person name="Kruszewska J.S."/>
            <person name="Biernat P."/>
            <person name="Pawlowska J."/>
        </authorList>
    </citation>
    <scope>NUCLEOTIDE SEQUENCE</scope>
    <source>
        <strain evidence="1">WA0000017839</strain>
    </source>
</reference>
<name>A0A8H7RDH4_9FUNG</name>
<comment type="caution">
    <text evidence="1">The sequence shown here is derived from an EMBL/GenBank/DDBJ whole genome shotgun (WGS) entry which is preliminary data.</text>
</comment>
<proteinExistence type="predicted"/>
<organism evidence="1 2">
    <name type="scientific">Mucor saturninus</name>
    <dbReference type="NCBI Taxonomy" id="64648"/>
    <lineage>
        <taxon>Eukaryota</taxon>
        <taxon>Fungi</taxon>
        <taxon>Fungi incertae sedis</taxon>
        <taxon>Mucoromycota</taxon>
        <taxon>Mucoromycotina</taxon>
        <taxon>Mucoromycetes</taxon>
        <taxon>Mucorales</taxon>
        <taxon>Mucorineae</taxon>
        <taxon>Mucoraceae</taxon>
        <taxon>Mucor</taxon>
    </lineage>
</organism>
<sequence>MELKSKSSLPILLLGLIRPTYYSPPNNNRTHLVFEFYGMQNDSSSPQDIAEENVTDAVAVDENGWALFLDGSPSVHSFE</sequence>
<keyword evidence="2" id="KW-1185">Reference proteome</keyword>
<gene>
    <name evidence="1" type="ORF">INT47_005463</name>
</gene>
<accession>A0A8H7RDH4</accession>